<keyword evidence="6" id="KW-0488">Methylation</keyword>
<dbReference type="Pfam" id="PF14791">
    <property type="entry name" value="DNA_pol_B_thumb"/>
    <property type="match status" value="1"/>
</dbReference>
<dbReference type="GO" id="GO:0006281">
    <property type="term" value="P:DNA repair"/>
    <property type="evidence" value="ECO:0007669"/>
    <property type="project" value="UniProtKB-KW"/>
</dbReference>
<dbReference type="Pfam" id="PF14520">
    <property type="entry name" value="HHH_5"/>
    <property type="match status" value="1"/>
</dbReference>
<feature type="domain" description="DNA-directed DNA polymerase X" evidence="24">
    <location>
        <begin position="1"/>
        <end position="316"/>
    </location>
</feature>
<feature type="domain" description="Helix-hairpin-helix DNA-binding motif class 1" evidence="22">
    <location>
        <begin position="126"/>
        <end position="145"/>
    </location>
</feature>
<dbReference type="GO" id="GO:0005829">
    <property type="term" value="C:cytosol"/>
    <property type="evidence" value="ECO:0007669"/>
    <property type="project" value="TreeGrafter"/>
</dbReference>
<evidence type="ECO:0000259" key="24">
    <source>
        <dbReference type="SMART" id="SM00483"/>
    </source>
</evidence>
<evidence type="ECO:0000256" key="13">
    <source>
        <dbReference type="ARBA" id="ARBA00022932"/>
    </source>
</evidence>
<sequence>MRNAEIASHFEELGDLYELDGAIVHRVVAYRNAARAIRDASRSVAELARAGRATELSGVGKTIAEKIDTLLERGSLPQSEKLKERFPPGLVEITRIPGFGSKRARRVFDELGIASIDELRRAAEAQQLRGVPGFGVKAEESVLATLAANPDGSPRARVLLSRARAVGEGIVAALREHPACERAELAGSVRRMAETCKDLDVVVASRDPAALVEAFRGLSLLEVFSTSDSGARAETHNGLPVDLRVVAPENFGNLLQHFTGSGAHNEALRTQSVRRGMHVSEYGVIDDERGVTHACATEEEVYDLLGLTYVPPELRENRGELEAAREGGLPDLVRIDSLHGDLHCHTIASDGRSTVEGMAAAARERGYEFLAITDHSATHGFGKDVSPDALRRHVEHIRAVDASFGDDFRVLAGSEVNVLPDGALDYDDELLAELDWVIASLHSSFRMGEKEMTDRMIRAIEHPLVDAIGHPTGRLIERREPYALDLDRVFEAAARTGTFLEINGNPDRRDLSETNARRAVEAGVTLVLDSDAHGPEILPSIGYAVATARRAWVGPDRIANARPWAELDALRRHR</sequence>
<name>A0A6J4RYG3_9ACTN</name>
<evidence type="ECO:0000256" key="17">
    <source>
        <dbReference type="ARBA" id="ARBA00035726"/>
    </source>
</evidence>
<dbReference type="AlphaFoldDB" id="A0A6J4RYG3"/>
<dbReference type="GO" id="GO:0140078">
    <property type="term" value="F:class I DNA-(apurinic or apyrimidinic site) endonuclease activity"/>
    <property type="evidence" value="ECO:0007669"/>
    <property type="project" value="UniProtKB-EC"/>
</dbReference>
<dbReference type="InterPro" id="IPR016195">
    <property type="entry name" value="Pol/histidinol_Pase-like"/>
</dbReference>
<dbReference type="EMBL" id="CADCVV010000030">
    <property type="protein sequence ID" value="CAA9485300.1"/>
    <property type="molecule type" value="Genomic_DNA"/>
</dbReference>
<accession>A0A6J4RYG3</accession>
<dbReference type="PRINTS" id="PR00870">
    <property type="entry name" value="DNAPOLXBETA"/>
</dbReference>
<organism evidence="25">
    <name type="scientific">uncultured Solirubrobacterales bacterium</name>
    <dbReference type="NCBI Taxonomy" id="768556"/>
    <lineage>
        <taxon>Bacteria</taxon>
        <taxon>Bacillati</taxon>
        <taxon>Actinomycetota</taxon>
        <taxon>Thermoleophilia</taxon>
        <taxon>Solirubrobacterales</taxon>
        <taxon>environmental samples</taxon>
    </lineage>
</organism>
<dbReference type="SMART" id="SM00481">
    <property type="entry name" value="POLIIIAc"/>
    <property type="match status" value="1"/>
</dbReference>
<dbReference type="PANTHER" id="PTHR36928">
    <property type="entry name" value="PHOSPHATASE YCDX-RELATED"/>
    <property type="match status" value="1"/>
</dbReference>
<keyword evidence="13" id="KW-0239">DNA-directed DNA polymerase</keyword>
<evidence type="ECO:0000259" key="23">
    <source>
        <dbReference type="SMART" id="SM00481"/>
    </source>
</evidence>
<evidence type="ECO:0000256" key="10">
    <source>
        <dbReference type="ARBA" id="ARBA00022705"/>
    </source>
</evidence>
<dbReference type="EC" id="4.2.99.18" evidence="4"/>
<dbReference type="Pfam" id="PF02811">
    <property type="entry name" value="PHP"/>
    <property type="match status" value="1"/>
</dbReference>
<evidence type="ECO:0000256" key="3">
    <source>
        <dbReference type="ARBA" id="ARBA00012417"/>
    </source>
</evidence>
<keyword evidence="8" id="KW-0808">Transferase</keyword>
<keyword evidence="9" id="KW-0548">Nucleotidyltransferase</keyword>
<feature type="domain" description="Helix-hairpin-helix DNA-binding motif class 1" evidence="22">
    <location>
        <begin position="91"/>
        <end position="110"/>
    </location>
</feature>
<dbReference type="SMART" id="SM00483">
    <property type="entry name" value="POLXc"/>
    <property type="match status" value="1"/>
</dbReference>
<dbReference type="EC" id="2.7.7.7" evidence="3"/>
<evidence type="ECO:0000256" key="14">
    <source>
        <dbReference type="ARBA" id="ARBA00023053"/>
    </source>
</evidence>
<comment type="function">
    <text evidence="20">Repair polymerase that plays a key role in base-excision repair. During this process, the damaged base is excised by specific DNA glycosylases, the DNA backbone is nicked at the abasic site by an apurinic/apyrimidic (AP) endonuclease, and POLB removes 5'-deoxyribose-phosphate from the preincised AP site acting as a 5'-deoxyribose-phosphate lyase (5'-dRP lyase); through its DNA polymerase activity, it adds one nucleotide to the 3' end of the arising single-nucleotide gap. Conducts 'gap-filling' DNA synthesis in a stepwise distributive fashion rather than in a processive fashion as for other DNA polymerases. It is also able to cleave sugar-phosphate bonds 3' to an intact AP site, acting as an AP lyase.</text>
</comment>
<evidence type="ECO:0000256" key="6">
    <source>
        <dbReference type="ARBA" id="ARBA00022481"/>
    </source>
</evidence>
<keyword evidence="14" id="KW-0915">Sodium</keyword>
<evidence type="ECO:0000256" key="16">
    <source>
        <dbReference type="ARBA" id="ARBA00035717"/>
    </source>
</evidence>
<dbReference type="Gene3D" id="3.20.20.140">
    <property type="entry name" value="Metal-dependent hydrolases"/>
    <property type="match status" value="1"/>
</dbReference>
<keyword evidence="11" id="KW-0227">DNA damage</keyword>
<dbReference type="InterPro" id="IPR003141">
    <property type="entry name" value="Pol/His_phosphatase_N"/>
</dbReference>
<evidence type="ECO:0000256" key="19">
    <source>
        <dbReference type="ARBA" id="ARBA00044678"/>
    </source>
</evidence>
<dbReference type="InterPro" id="IPR002008">
    <property type="entry name" value="DNA_pol_X_beta-like"/>
</dbReference>
<evidence type="ECO:0000256" key="12">
    <source>
        <dbReference type="ARBA" id="ARBA00022843"/>
    </source>
</evidence>
<evidence type="ECO:0000256" key="8">
    <source>
        <dbReference type="ARBA" id="ARBA00022679"/>
    </source>
</evidence>
<comment type="subcellular location">
    <subcellularLocation>
        <location evidence="2">Cytoplasm</location>
    </subcellularLocation>
</comment>
<protein>
    <recommendedName>
        <fullName evidence="5">DNA polymerase beta</fullName>
        <ecNumber evidence="3">2.7.7.7</ecNumber>
        <ecNumber evidence="4">4.2.99.18</ecNumber>
    </recommendedName>
    <alternativeName>
        <fullName evidence="16">5'-deoxyribose-phosphate lyase</fullName>
    </alternativeName>
    <alternativeName>
        <fullName evidence="17">AP lyase</fullName>
    </alternativeName>
</protein>
<dbReference type="SUPFAM" id="SSF89550">
    <property type="entry name" value="PHP domain-like"/>
    <property type="match status" value="1"/>
</dbReference>
<dbReference type="InterPro" id="IPR010996">
    <property type="entry name" value="HHH_MUS81"/>
</dbReference>
<gene>
    <name evidence="25" type="ORF">AVDCRST_MAG17-423</name>
</gene>
<comment type="catalytic activity">
    <reaction evidence="18">
        <text>2'-deoxyribonucleotide-(2'-deoxyribose 5'-phosphate)-2'-deoxyribonucleotide-DNA = a 3'-end 2'-deoxyribonucleotide-(2,3-dehydro-2,3-deoxyribose 5'-phosphate)-DNA + a 5'-end 5'-phospho-2'-deoxyribonucleoside-DNA + H(+)</text>
        <dbReference type="Rhea" id="RHEA:66592"/>
        <dbReference type="Rhea" id="RHEA-COMP:13180"/>
        <dbReference type="Rhea" id="RHEA-COMP:16897"/>
        <dbReference type="Rhea" id="RHEA-COMP:17067"/>
        <dbReference type="ChEBI" id="CHEBI:15378"/>
        <dbReference type="ChEBI" id="CHEBI:136412"/>
        <dbReference type="ChEBI" id="CHEBI:157695"/>
        <dbReference type="ChEBI" id="CHEBI:167181"/>
        <dbReference type="EC" id="4.2.99.18"/>
    </reaction>
</comment>
<dbReference type="InterPro" id="IPR029398">
    <property type="entry name" value="PolB_thumb"/>
</dbReference>
<dbReference type="CDD" id="cd00141">
    <property type="entry name" value="NT_POLXc"/>
    <property type="match status" value="1"/>
</dbReference>
<dbReference type="NCBIfam" id="NF006375">
    <property type="entry name" value="PRK08609.1"/>
    <property type="match status" value="1"/>
</dbReference>
<dbReference type="InterPro" id="IPR004013">
    <property type="entry name" value="PHP_dom"/>
</dbReference>
<evidence type="ECO:0000256" key="18">
    <source>
        <dbReference type="ARBA" id="ARBA00044632"/>
    </source>
</evidence>
<keyword evidence="15" id="KW-0234">DNA repair</keyword>
<dbReference type="InterPro" id="IPR002054">
    <property type="entry name" value="DNA-dir_DNA_pol_X"/>
</dbReference>
<dbReference type="SMART" id="SM00278">
    <property type="entry name" value="HhH1"/>
    <property type="match status" value="3"/>
</dbReference>
<comment type="cofactor">
    <cofactor evidence="1">
        <name>Mg(2+)</name>
        <dbReference type="ChEBI" id="CHEBI:18420"/>
    </cofactor>
</comment>
<dbReference type="InterPro" id="IPR043519">
    <property type="entry name" value="NT_sf"/>
</dbReference>
<dbReference type="InterPro" id="IPR003583">
    <property type="entry name" value="Hlx-hairpin-Hlx_DNA-bd_motif"/>
</dbReference>
<dbReference type="InterPro" id="IPR050243">
    <property type="entry name" value="PHP_phosphatase"/>
</dbReference>
<dbReference type="Gene3D" id="3.30.210.10">
    <property type="entry name" value="DNA polymerase, thumb domain"/>
    <property type="match status" value="1"/>
</dbReference>
<evidence type="ECO:0000256" key="20">
    <source>
        <dbReference type="ARBA" id="ARBA00045548"/>
    </source>
</evidence>
<dbReference type="Gene3D" id="1.10.150.20">
    <property type="entry name" value="5' to 3' exonuclease, C-terminal subdomain"/>
    <property type="match status" value="1"/>
</dbReference>
<dbReference type="GO" id="GO:0003677">
    <property type="term" value="F:DNA binding"/>
    <property type="evidence" value="ECO:0007669"/>
    <property type="project" value="InterPro"/>
</dbReference>
<evidence type="ECO:0000256" key="15">
    <source>
        <dbReference type="ARBA" id="ARBA00023204"/>
    </source>
</evidence>
<dbReference type="InterPro" id="IPR027421">
    <property type="entry name" value="DNA_pol_lamdba_lyase_dom_sf"/>
</dbReference>
<keyword evidence="10" id="KW-0235">DNA replication</keyword>
<evidence type="ECO:0000313" key="25">
    <source>
        <dbReference type="EMBL" id="CAA9485300.1"/>
    </source>
</evidence>
<dbReference type="InterPro" id="IPR047967">
    <property type="entry name" value="PolX_PHP"/>
</dbReference>
<dbReference type="Gene3D" id="1.10.150.110">
    <property type="entry name" value="DNA polymerase beta, N-terminal domain-like"/>
    <property type="match status" value="1"/>
</dbReference>
<evidence type="ECO:0000256" key="7">
    <source>
        <dbReference type="ARBA" id="ARBA00022634"/>
    </source>
</evidence>
<evidence type="ECO:0000259" key="22">
    <source>
        <dbReference type="SMART" id="SM00278"/>
    </source>
</evidence>
<proteinExistence type="predicted"/>
<dbReference type="SUPFAM" id="SSF158702">
    <property type="entry name" value="Sec63 N-terminal domain-like"/>
    <property type="match status" value="1"/>
</dbReference>
<comment type="catalytic activity">
    <reaction evidence="19">
        <text>a 5'-end 2'-deoxyribose-2'-deoxyribonucleotide-DNA = (2E,4S)-4-hydroxypenten-2-al-5-phosphate + a 5'-end 5'-phospho-2'-deoxyribonucleoside-DNA + H(+)</text>
        <dbReference type="Rhea" id="RHEA:76255"/>
        <dbReference type="Rhea" id="RHEA-COMP:13180"/>
        <dbReference type="Rhea" id="RHEA-COMP:18657"/>
        <dbReference type="ChEBI" id="CHEBI:15378"/>
        <dbReference type="ChEBI" id="CHEBI:136412"/>
        <dbReference type="ChEBI" id="CHEBI:195194"/>
        <dbReference type="ChEBI" id="CHEBI:195195"/>
    </reaction>
</comment>
<dbReference type="SUPFAM" id="SSF81301">
    <property type="entry name" value="Nucleotidyltransferase"/>
    <property type="match status" value="1"/>
</dbReference>
<reference evidence="25" key="1">
    <citation type="submission" date="2020-02" db="EMBL/GenBank/DDBJ databases">
        <authorList>
            <person name="Meier V. D."/>
        </authorList>
    </citation>
    <scope>NUCLEOTIDE SEQUENCE</scope>
    <source>
        <strain evidence="25">AVDCRST_MAG17</strain>
    </source>
</reference>
<dbReference type="GO" id="GO:0042578">
    <property type="term" value="F:phosphoric ester hydrolase activity"/>
    <property type="evidence" value="ECO:0007669"/>
    <property type="project" value="TreeGrafter"/>
</dbReference>
<evidence type="ECO:0000256" key="5">
    <source>
        <dbReference type="ARBA" id="ARBA00020020"/>
    </source>
</evidence>
<evidence type="ECO:0000256" key="2">
    <source>
        <dbReference type="ARBA" id="ARBA00004496"/>
    </source>
</evidence>
<evidence type="ECO:0000256" key="4">
    <source>
        <dbReference type="ARBA" id="ARBA00012720"/>
    </source>
</evidence>
<dbReference type="Gene3D" id="3.30.460.10">
    <property type="entry name" value="Beta Polymerase, domain 2"/>
    <property type="match status" value="1"/>
</dbReference>
<evidence type="ECO:0000256" key="1">
    <source>
        <dbReference type="ARBA" id="ARBA00001946"/>
    </source>
</evidence>
<keyword evidence="7" id="KW-0237">DNA synthesis</keyword>
<dbReference type="GO" id="GO:0008270">
    <property type="term" value="F:zinc ion binding"/>
    <property type="evidence" value="ECO:0007669"/>
    <property type="project" value="TreeGrafter"/>
</dbReference>
<feature type="domain" description="Polymerase/histidinol phosphatase N-terminal" evidence="23">
    <location>
        <begin position="340"/>
        <end position="420"/>
    </location>
</feature>
<dbReference type="CDD" id="cd07436">
    <property type="entry name" value="PHP_PolX"/>
    <property type="match status" value="1"/>
</dbReference>
<feature type="domain" description="Helix-hairpin-helix DNA-binding motif class 1" evidence="22">
    <location>
        <begin position="51"/>
        <end position="70"/>
    </location>
</feature>
<dbReference type="InterPro" id="IPR037160">
    <property type="entry name" value="DNA_Pol_thumb_sf"/>
</dbReference>
<dbReference type="PANTHER" id="PTHR36928:SF1">
    <property type="entry name" value="PHOSPHATASE YCDX-RELATED"/>
    <property type="match status" value="1"/>
</dbReference>
<comment type="catalytic activity">
    <reaction evidence="21">
        <text>DNA(n) + a 2'-deoxyribonucleoside 5'-triphosphate = DNA(n+1) + diphosphate</text>
        <dbReference type="Rhea" id="RHEA:22508"/>
        <dbReference type="Rhea" id="RHEA-COMP:17339"/>
        <dbReference type="Rhea" id="RHEA-COMP:17340"/>
        <dbReference type="ChEBI" id="CHEBI:33019"/>
        <dbReference type="ChEBI" id="CHEBI:61560"/>
        <dbReference type="ChEBI" id="CHEBI:173112"/>
        <dbReference type="EC" id="2.7.7.7"/>
    </reaction>
</comment>
<dbReference type="SUPFAM" id="SSF47802">
    <property type="entry name" value="DNA polymerase beta, N-terminal domain-like"/>
    <property type="match status" value="1"/>
</dbReference>
<dbReference type="InterPro" id="IPR022311">
    <property type="entry name" value="PolX-like"/>
</dbReference>
<dbReference type="GO" id="GO:0003887">
    <property type="term" value="F:DNA-directed DNA polymerase activity"/>
    <property type="evidence" value="ECO:0007669"/>
    <property type="project" value="UniProtKB-KW"/>
</dbReference>
<dbReference type="PIRSF" id="PIRSF005047">
    <property type="entry name" value="UCP005047_YshC"/>
    <property type="match status" value="1"/>
</dbReference>
<evidence type="ECO:0000256" key="11">
    <source>
        <dbReference type="ARBA" id="ARBA00022763"/>
    </source>
</evidence>
<dbReference type="Pfam" id="PF14716">
    <property type="entry name" value="HHH_8"/>
    <property type="match status" value="1"/>
</dbReference>
<evidence type="ECO:0000256" key="21">
    <source>
        <dbReference type="ARBA" id="ARBA00049244"/>
    </source>
</evidence>
<keyword evidence="12" id="KW-0832">Ubl conjugation</keyword>
<evidence type="ECO:0000256" key="9">
    <source>
        <dbReference type="ARBA" id="ARBA00022695"/>
    </source>
</evidence>